<accession>A0ACB9KQD6</accession>
<evidence type="ECO:0000313" key="1">
    <source>
        <dbReference type="EMBL" id="KAI4299474.1"/>
    </source>
</evidence>
<name>A0ACB9KQD6_BAUVA</name>
<organism evidence="1 2">
    <name type="scientific">Bauhinia variegata</name>
    <name type="common">Purple orchid tree</name>
    <name type="synonym">Phanera variegata</name>
    <dbReference type="NCBI Taxonomy" id="167791"/>
    <lineage>
        <taxon>Eukaryota</taxon>
        <taxon>Viridiplantae</taxon>
        <taxon>Streptophyta</taxon>
        <taxon>Embryophyta</taxon>
        <taxon>Tracheophyta</taxon>
        <taxon>Spermatophyta</taxon>
        <taxon>Magnoliopsida</taxon>
        <taxon>eudicotyledons</taxon>
        <taxon>Gunneridae</taxon>
        <taxon>Pentapetalae</taxon>
        <taxon>rosids</taxon>
        <taxon>fabids</taxon>
        <taxon>Fabales</taxon>
        <taxon>Fabaceae</taxon>
        <taxon>Cercidoideae</taxon>
        <taxon>Cercideae</taxon>
        <taxon>Bauhiniinae</taxon>
        <taxon>Bauhinia</taxon>
    </lineage>
</organism>
<sequence>MEKRVGRRLVLFPLPVQGHINPMLELAHLLYSKGFSITIIQSDFNSLNPSKYPNFTFHSLFYGFSLADLKVEDFPSLAILFNNRIKNPFKECLAKLVRDASESEEPIACLISDALYYFTQSVANSLQLPRIALRTGGSSSTLAYVAFPSLKEKGYLPTPGSQFDVEEAVAEVPPLRVKDLPLINTKHPDKFYEVICNLVNETMVSSGVIFNTFEELESLALAKLRQQFSIPIFSIGPFHKYFPSGSGSSNSLVTPDETCIPWLDKQEPKSVVYVSFGSLAALAEIEMLEIAWGLANSNHPFLWVVRPGMIGGSEWLEGLPSGFVENLGGRGHIVKWAPQPQVLAHPAVGAFWTHCGWNSTVESICEGVPMICMPRFTDQLVNARYVSHVWKIGLQLEKGSERGEIERTIRKLLEENEGKEIRERSSSLKEKAKLCLKQGGSSYHSLEALVAHILSLESIYV</sequence>
<comment type="caution">
    <text evidence="1">The sequence shown here is derived from an EMBL/GenBank/DDBJ whole genome shotgun (WGS) entry which is preliminary data.</text>
</comment>
<reference evidence="1 2" key="1">
    <citation type="journal article" date="2022" name="DNA Res.">
        <title>Chromosomal-level genome assembly of the orchid tree Bauhinia variegata (Leguminosae; Cercidoideae) supports the allotetraploid origin hypothesis of Bauhinia.</title>
        <authorList>
            <person name="Zhong Y."/>
            <person name="Chen Y."/>
            <person name="Zheng D."/>
            <person name="Pang J."/>
            <person name="Liu Y."/>
            <person name="Luo S."/>
            <person name="Meng S."/>
            <person name="Qian L."/>
            <person name="Wei D."/>
            <person name="Dai S."/>
            <person name="Zhou R."/>
        </authorList>
    </citation>
    <scope>NUCLEOTIDE SEQUENCE [LARGE SCALE GENOMIC DNA]</scope>
    <source>
        <strain evidence="1">BV-YZ2020</strain>
    </source>
</reference>
<dbReference type="EMBL" id="CM039438">
    <property type="protein sequence ID" value="KAI4299474.1"/>
    <property type="molecule type" value="Genomic_DNA"/>
</dbReference>
<dbReference type="Proteomes" id="UP000828941">
    <property type="component" value="Chromosome 13"/>
</dbReference>
<evidence type="ECO:0000313" key="2">
    <source>
        <dbReference type="Proteomes" id="UP000828941"/>
    </source>
</evidence>
<gene>
    <name evidence="1" type="ORF">L6164_032934</name>
</gene>
<proteinExistence type="predicted"/>
<keyword evidence="2" id="KW-1185">Reference proteome</keyword>
<protein>
    <submittedName>
        <fullName evidence="1">Uncharacterized protein</fullName>
    </submittedName>
</protein>